<keyword evidence="2" id="KW-1185">Reference proteome</keyword>
<evidence type="ECO:0000313" key="1">
    <source>
        <dbReference type="EMBL" id="CAG8728433.1"/>
    </source>
</evidence>
<accession>A0A9N9IB02</accession>
<protein>
    <submittedName>
        <fullName evidence="1">7332_t:CDS:1</fullName>
    </submittedName>
</protein>
<name>A0A9N9IB02_9GLOM</name>
<proteinExistence type="predicted"/>
<dbReference type="AlphaFoldDB" id="A0A9N9IB02"/>
<sequence length="117" mass="13704">MSFFNIQKRTYPDENNLTPRKKLKYTSEQTSELTLTAKNDYIDILNTLVRSACFSHERESLAKIITEAPPVQKEIKIISYHVNNRVNEFTPEAHQPDEEDNLSLLLLDTFNDFKKKK</sequence>
<reference evidence="1" key="1">
    <citation type="submission" date="2021-06" db="EMBL/GenBank/DDBJ databases">
        <authorList>
            <person name="Kallberg Y."/>
            <person name="Tangrot J."/>
            <person name="Rosling A."/>
        </authorList>
    </citation>
    <scope>NUCLEOTIDE SEQUENCE</scope>
    <source>
        <strain evidence="1">MA453B</strain>
    </source>
</reference>
<dbReference type="EMBL" id="CAJVPY010011616">
    <property type="protein sequence ID" value="CAG8728433.1"/>
    <property type="molecule type" value="Genomic_DNA"/>
</dbReference>
<comment type="caution">
    <text evidence="1">The sequence shown here is derived from an EMBL/GenBank/DDBJ whole genome shotgun (WGS) entry which is preliminary data.</text>
</comment>
<organism evidence="1 2">
    <name type="scientific">Dentiscutata erythropus</name>
    <dbReference type="NCBI Taxonomy" id="1348616"/>
    <lineage>
        <taxon>Eukaryota</taxon>
        <taxon>Fungi</taxon>
        <taxon>Fungi incertae sedis</taxon>
        <taxon>Mucoromycota</taxon>
        <taxon>Glomeromycotina</taxon>
        <taxon>Glomeromycetes</taxon>
        <taxon>Diversisporales</taxon>
        <taxon>Gigasporaceae</taxon>
        <taxon>Dentiscutata</taxon>
    </lineage>
</organism>
<gene>
    <name evidence="1" type="ORF">DERYTH_LOCUS14913</name>
</gene>
<evidence type="ECO:0000313" key="2">
    <source>
        <dbReference type="Proteomes" id="UP000789405"/>
    </source>
</evidence>
<dbReference type="Proteomes" id="UP000789405">
    <property type="component" value="Unassembled WGS sequence"/>
</dbReference>